<dbReference type="Gene3D" id="3.10.100.10">
    <property type="entry name" value="Mannose-Binding Protein A, subunit A"/>
    <property type="match status" value="1"/>
</dbReference>
<accession>A0A8C9TLX2</accession>
<dbReference type="GeneTree" id="ENSGT01150000286973"/>
<reference evidence="3" key="3">
    <citation type="submission" date="2025-09" db="UniProtKB">
        <authorList>
            <consortium name="Ensembl"/>
        </authorList>
    </citation>
    <scope>IDENTIFICATION</scope>
</reference>
<dbReference type="SUPFAM" id="SSF56436">
    <property type="entry name" value="C-type lectin-like"/>
    <property type="match status" value="1"/>
</dbReference>
<dbReference type="Ensembl" id="ENSSFOT00015059222.1">
    <property type="protein sequence ID" value="ENSSFOP00015050086.1"/>
    <property type="gene ID" value="ENSSFOG00015029676.1"/>
</dbReference>
<evidence type="ECO:0000256" key="1">
    <source>
        <dbReference type="SAM" id="SignalP"/>
    </source>
</evidence>
<keyword evidence="1" id="KW-0732">Signal</keyword>
<dbReference type="Pfam" id="PF00059">
    <property type="entry name" value="Lectin_C"/>
    <property type="match status" value="1"/>
</dbReference>
<reference evidence="3" key="2">
    <citation type="submission" date="2025-08" db="UniProtKB">
        <authorList>
            <consortium name="Ensembl"/>
        </authorList>
    </citation>
    <scope>IDENTIFICATION</scope>
</reference>
<dbReference type="PROSITE" id="PS50041">
    <property type="entry name" value="C_TYPE_LECTIN_2"/>
    <property type="match status" value="1"/>
</dbReference>
<dbReference type="OrthoDB" id="441660at2759"/>
<evidence type="ECO:0000313" key="3">
    <source>
        <dbReference type="Ensembl" id="ENSSFOP00015050086.1"/>
    </source>
</evidence>
<dbReference type="SMART" id="SM00034">
    <property type="entry name" value="CLECT"/>
    <property type="match status" value="1"/>
</dbReference>
<dbReference type="InterPro" id="IPR001304">
    <property type="entry name" value="C-type_lectin-like"/>
</dbReference>
<keyword evidence="4" id="KW-1185">Reference proteome</keyword>
<reference evidence="3 4" key="1">
    <citation type="submission" date="2019-04" db="EMBL/GenBank/DDBJ databases">
        <authorList>
            <consortium name="Wellcome Sanger Institute Data Sharing"/>
        </authorList>
    </citation>
    <scope>NUCLEOTIDE SEQUENCE [LARGE SCALE GENOMIC DNA]</scope>
</reference>
<evidence type="ECO:0000259" key="2">
    <source>
        <dbReference type="PROSITE" id="PS50041"/>
    </source>
</evidence>
<dbReference type="InterPro" id="IPR016187">
    <property type="entry name" value="CTDL_fold"/>
</dbReference>
<name>A0A8C9TLX2_SCLFO</name>
<dbReference type="CDD" id="cd00037">
    <property type="entry name" value="CLECT"/>
    <property type="match status" value="1"/>
</dbReference>
<evidence type="ECO:0000313" key="4">
    <source>
        <dbReference type="Proteomes" id="UP000694397"/>
    </source>
</evidence>
<organism evidence="3 4">
    <name type="scientific">Scleropages formosus</name>
    <name type="common">Asian bonytongue</name>
    <name type="synonym">Osteoglossum formosum</name>
    <dbReference type="NCBI Taxonomy" id="113540"/>
    <lineage>
        <taxon>Eukaryota</taxon>
        <taxon>Metazoa</taxon>
        <taxon>Chordata</taxon>
        <taxon>Craniata</taxon>
        <taxon>Vertebrata</taxon>
        <taxon>Euteleostomi</taxon>
        <taxon>Actinopterygii</taxon>
        <taxon>Neopterygii</taxon>
        <taxon>Teleostei</taxon>
        <taxon>Osteoglossocephala</taxon>
        <taxon>Osteoglossomorpha</taxon>
        <taxon>Osteoglossiformes</taxon>
        <taxon>Osteoglossidae</taxon>
        <taxon>Scleropages</taxon>
    </lineage>
</organism>
<dbReference type="Proteomes" id="UP000694397">
    <property type="component" value="Chromosome 18"/>
</dbReference>
<proteinExistence type="predicted"/>
<protein>
    <submittedName>
        <fullName evidence="3">Ladderlectin-like</fullName>
    </submittedName>
</protein>
<dbReference type="PANTHER" id="PTHR22803">
    <property type="entry name" value="MANNOSE, PHOSPHOLIPASE, LECTIN RECEPTOR RELATED"/>
    <property type="match status" value="1"/>
</dbReference>
<dbReference type="InterPro" id="IPR016186">
    <property type="entry name" value="C-type_lectin-like/link_sf"/>
</dbReference>
<dbReference type="AlphaFoldDB" id="A0A8C9TLX2"/>
<feature type="signal peptide" evidence="1">
    <location>
        <begin position="1"/>
        <end position="21"/>
    </location>
</feature>
<feature type="domain" description="C-type lectin" evidence="2">
    <location>
        <begin position="55"/>
        <end position="154"/>
    </location>
</feature>
<dbReference type="InterPro" id="IPR050111">
    <property type="entry name" value="C-type_lectin/snaclec_domain"/>
</dbReference>
<feature type="chain" id="PRO_5034267541" evidence="1">
    <location>
        <begin position="22"/>
        <end position="187"/>
    </location>
</feature>
<gene>
    <name evidence="3" type="primary">LOC108923640</name>
</gene>
<sequence length="187" mass="21212">MGPLSISVLLFTALVLSGAFAAPRAQEQREKSVIIERYMENISATQGCPSGWRRFNSRCFHYVSQKATWADAQIHCTRFSASLASIHSLQEYRFVQNVTRGFGNNFPLAWMGGTDAPQEGKWIWVDGTPFDFTKWAPGEPNNVRGEHCLEMNFGGNFYCTIILLSLGFSDYIYEICMWSHCCCYFGK</sequence>